<dbReference type="Proteomes" id="UP000027195">
    <property type="component" value="Unassembled WGS sequence"/>
</dbReference>
<gene>
    <name evidence="1" type="ORF">BOTBODRAFT_28373</name>
</gene>
<dbReference type="EMBL" id="KL198020">
    <property type="protein sequence ID" value="KDQ18887.1"/>
    <property type="molecule type" value="Genomic_DNA"/>
</dbReference>
<dbReference type="AlphaFoldDB" id="A0A067N453"/>
<organism evidence="1 2">
    <name type="scientific">Botryobasidium botryosum (strain FD-172 SS1)</name>
    <dbReference type="NCBI Taxonomy" id="930990"/>
    <lineage>
        <taxon>Eukaryota</taxon>
        <taxon>Fungi</taxon>
        <taxon>Dikarya</taxon>
        <taxon>Basidiomycota</taxon>
        <taxon>Agaricomycotina</taxon>
        <taxon>Agaricomycetes</taxon>
        <taxon>Cantharellales</taxon>
        <taxon>Botryobasidiaceae</taxon>
        <taxon>Botryobasidium</taxon>
    </lineage>
</organism>
<evidence type="ECO:0000313" key="1">
    <source>
        <dbReference type="EMBL" id="KDQ18887.1"/>
    </source>
</evidence>
<evidence type="ECO:0000313" key="2">
    <source>
        <dbReference type="Proteomes" id="UP000027195"/>
    </source>
</evidence>
<name>A0A067N453_BOTB1</name>
<reference evidence="2" key="1">
    <citation type="journal article" date="2014" name="Proc. Natl. Acad. Sci. U.S.A.">
        <title>Extensive sampling of basidiomycete genomes demonstrates inadequacy of the white-rot/brown-rot paradigm for wood decay fungi.</title>
        <authorList>
            <person name="Riley R."/>
            <person name="Salamov A.A."/>
            <person name="Brown D.W."/>
            <person name="Nagy L.G."/>
            <person name="Floudas D."/>
            <person name="Held B.W."/>
            <person name="Levasseur A."/>
            <person name="Lombard V."/>
            <person name="Morin E."/>
            <person name="Otillar R."/>
            <person name="Lindquist E.A."/>
            <person name="Sun H."/>
            <person name="LaButti K.M."/>
            <person name="Schmutz J."/>
            <person name="Jabbour D."/>
            <person name="Luo H."/>
            <person name="Baker S.E."/>
            <person name="Pisabarro A.G."/>
            <person name="Walton J.D."/>
            <person name="Blanchette R.A."/>
            <person name="Henrissat B."/>
            <person name="Martin F."/>
            <person name="Cullen D."/>
            <person name="Hibbett D.S."/>
            <person name="Grigoriev I.V."/>
        </authorList>
    </citation>
    <scope>NUCLEOTIDE SEQUENCE [LARGE SCALE GENOMIC DNA]</scope>
    <source>
        <strain evidence="2">FD-172 SS1</strain>
    </source>
</reference>
<sequence>MTRSKDLPPRIRLFTGGLPENKALKDLIAILGTCSDRWRSLSYDHLHMETLGLIFAHPVPNLETSQLDEAHGPGHEDGMTKRPAFKIPDGFFKGKAPRLRRLGYYHAIYH</sequence>
<dbReference type="HOGENOM" id="CLU_2170662_0_0_1"/>
<keyword evidence="2" id="KW-1185">Reference proteome</keyword>
<dbReference type="OrthoDB" id="3181259at2759"/>
<protein>
    <submittedName>
        <fullName evidence="1">Uncharacterized protein</fullName>
    </submittedName>
</protein>
<dbReference type="InParanoid" id="A0A067N453"/>
<accession>A0A067N453</accession>
<proteinExistence type="predicted"/>